<keyword evidence="1" id="KW-1133">Transmembrane helix</keyword>
<feature type="transmembrane region" description="Helical" evidence="1">
    <location>
        <begin position="69"/>
        <end position="87"/>
    </location>
</feature>
<proteinExistence type="predicted"/>
<name>S4PQJ3_9LACO</name>
<accession>S4PQJ3</accession>
<evidence type="ECO:0000256" key="1">
    <source>
        <dbReference type="SAM" id="Phobius"/>
    </source>
</evidence>
<keyword evidence="3" id="KW-1185">Reference proteome</keyword>
<dbReference type="AlphaFoldDB" id="S4PQJ3"/>
<evidence type="ECO:0000313" key="3">
    <source>
        <dbReference type="Proteomes" id="UP000016361"/>
    </source>
</evidence>
<sequence length="88" mass="9970">MDALGVIVDIIRGDFIPALMFFIGALGFGAAIYFFSLVSLRIIHNNMFIKNDHYLVRWAGAVKMSLGEYWQWLLAAYAFYLIVTLFAG</sequence>
<organism evidence="2 3">
    <name type="scientific">Lentilactobacillus otakiensis DSM 19908 = JCM 15040</name>
    <dbReference type="NCBI Taxonomy" id="1423780"/>
    <lineage>
        <taxon>Bacteria</taxon>
        <taxon>Bacillati</taxon>
        <taxon>Bacillota</taxon>
        <taxon>Bacilli</taxon>
        <taxon>Lactobacillales</taxon>
        <taxon>Lactobacillaceae</taxon>
        <taxon>Lentilactobacillus</taxon>
    </lineage>
</organism>
<dbReference type="EMBL" id="BASH01000006">
    <property type="protein sequence ID" value="GAD17285.1"/>
    <property type="molecule type" value="Genomic_DNA"/>
</dbReference>
<dbReference type="Proteomes" id="UP000016361">
    <property type="component" value="Unassembled WGS sequence"/>
</dbReference>
<keyword evidence="1" id="KW-0812">Transmembrane</keyword>
<reference evidence="3" key="1">
    <citation type="journal article" date="2013" name="Genome Announc.">
        <title>Draft Genome Sequence of D-Branched-Chain Amino Acid Producer Lactobacillus otakiensis JCM 15040T, Isolated from a Traditional Japanese Pickle.</title>
        <authorList>
            <person name="Doi K."/>
            <person name="Mori K."/>
            <person name="Mutaguchi Y."/>
            <person name="Tashiro K."/>
            <person name="Fujino Y."/>
            <person name="Ohmori T."/>
            <person name="Kuhara S."/>
            <person name="Ohshima T."/>
        </authorList>
    </citation>
    <scope>NUCLEOTIDE SEQUENCE [LARGE SCALE GENOMIC DNA]</scope>
    <source>
        <strain evidence="3">JCM 15040</strain>
    </source>
</reference>
<keyword evidence="1" id="KW-0472">Membrane</keyword>
<protein>
    <submittedName>
        <fullName evidence="2">Uncharacterized protein</fullName>
    </submittedName>
</protein>
<comment type="caution">
    <text evidence="2">The sequence shown here is derived from an EMBL/GenBank/DDBJ whole genome shotgun (WGS) entry which is preliminary data.</text>
</comment>
<evidence type="ECO:0000313" key="2">
    <source>
        <dbReference type="EMBL" id="GAD17285.1"/>
    </source>
</evidence>
<gene>
    <name evidence="2" type="ORF">LOT_1823</name>
</gene>
<dbReference type="eggNOG" id="ENOG50303JR">
    <property type="taxonomic scope" value="Bacteria"/>
</dbReference>
<feature type="transmembrane region" description="Helical" evidence="1">
    <location>
        <begin position="15"/>
        <end position="40"/>
    </location>
</feature>